<organism evidence="2 3">
    <name type="scientific">Anisodus tanguticus</name>
    <dbReference type="NCBI Taxonomy" id="243964"/>
    <lineage>
        <taxon>Eukaryota</taxon>
        <taxon>Viridiplantae</taxon>
        <taxon>Streptophyta</taxon>
        <taxon>Embryophyta</taxon>
        <taxon>Tracheophyta</taxon>
        <taxon>Spermatophyta</taxon>
        <taxon>Magnoliopsida</taxon>
        <taxon>eudicotyledons</taxon>
        <taxon>Gunneridae</taxon>
        <taxon>Pentapetalae</taxon>
        <taxon>asterids</taxon>
        <taxon>lamiids</taxon>
        <taxon>Solanales</taxon>
        <taxon>Solanaceae</taxon>
        <taxon>Solanoideae</taxon>
        <taxon>Hyoscyameae</taxon>
        <taxon>Anisodus</taxon>
    </lineage>
</organism>
<evidence type="ECO:0000256" key="1">
    <source>
        <dbReference type="SAM" id="MobiDB-lite"/>
    </source>
</evidence>
<reference evidence="2" key="1">
    <citation type="submission" date="2023-12" db="EMBL/GenBank/DDBJ databases">
        <title>Genome assembly of Anisodus tanguticus.</title>
        <authorList>
            <person name="Wang Y.-J."/>
        </authorList>
    </citation>
    <scope>NUCLEOTIDE SEQUENCE</scope>
    <source>
        <strain evidence="2">KB-2021</strain>
        <tissue evidence="2">Leaf</tissue>
    </source>
</reference>
<dbReference type="Proteomes" id="UP001291623">
    <property type="component" value="Unassembled WGS sequence"/>
</dbReference>
<feature type="compositionally biased region" description="Basic and acidic residues" evidence="1">
    <location>
        <begin position="214"/>
        <end position="235"/>
    </location>
</feature>
<feature type="compositionally biased region" description="Polar residues" evidence="1">
    <location>
        <begin position="236"/>
        <end position="246"/>
    </location>
</feature>
<protein>
    <submittedName>
        <fullName evidence="2">Uncharacterized protein</fullName>
    </submittedName>
</protein>
<dbReference type="EMBL" id="JAVYJV010000013">
    <property type="protein sequence ID" value="KAK4356170.1"/>
    <property type="molecule type" value="Genomic_DNA"/>
</dbReference>
<feature type="region of interest" description="Disordered" evidence="1">
    <location>
        <begin position="214"/>
        <end position="246"/>
    </location>
</feature>
<comment type="caution">
    <text evidence="2">The sequence shown here is derived from an EMBL/GenBank/DDBJ whole genome shotgun (WGS) entry which is preliminary data.</text>
</comment>
<accession>A0AAE1VD60</accession>
<dbReference type="AlphaFoldDB" id="A0AAE1VD60"/>
<sequence length="246" mass="28392">MINFYHDKKDVDWTHHPTYKDKVLSKKFIVKYVSDLPQQRLVSISHPTISASFTRCIHVYNERYYEYRVRNLAVSTKKVATLGNYAKEKGRNSSRKGGLSKAKMLKGDGSYTSILGSNATSSTGIKFCPVPIKPQCKKLIWPNVVQTTVKPMYYDTTKKIPFLFYRSIKKLKRYRSYSIGVSSKKIKNKNSSFCEKKTDKRCLCAKKIPVKMHVEESKSRRTHKESKTEDDKPTNVEKNGSNDKQL</sequence>
<keyword evidence="3" id="KW-1185">Reference proteome</keyword>
<evidence type="ECO:0000313" key="3">
    <source>
        <dbReference type="Proteomes" id="UP001291623"/>
    </source>
</evidence>
<gene>
    <name evidence="2" type="ORF">RND71_025141</name>
</gene>
<name>A0AAE1VD60_9SOLA</name>
<proteinExistence type="predicted"/>
<evidence type="ECO:0000313" key="2">
    <source>
        <dbReference type="EMBL" id="KAK4356170.1"/>
    </source>
</evidence>